<dbReference type="InterPro" id="IPR021346">
    <property type="entry name" value="Tma16"/>
</dbReference>
<dbReference type="eggNOG" id="ENOG502RY79">
    <property type="taxonomic scope" value="Eukaryota"/>
</dbReference>
<feature type="region of interest" description="Disordered" evidence="2">
    <location>
        <begin position="12"/>
        <end position="32"/>
    </location>
</feature>
<feature type="compositionally biased region" description="Basic residues" evidence="2">
    <location>
        <begin position="13"/>
        <end position="28"/>
    </location>
</feature>
<comment type="similarity">
    <text evidence="1">Belongs to the TMA16 family.</text>
</comment>
<evidence type="ECO:0000313" key="7">
    <source>
        <dbReference type="Proteomes" id="UP000189274"/>
    </source>
</evidence>
<dbReference type="Proteomes" id="UP000249293">
    <property type="component" value="Chromosome 1"/>
</dbReference>
<evidence type="ECO:0000313" key="5">
    <source>
        <dbReference type="EMBL" id="ONH76665.1"/>
    </source>
</evidence>
<keyword evidence="8" id="KW-1185">Reference proteome</keyword>
<reference evidence="7" key="3">
    <citation type="journal article" date="2017" name="Genome Announc.">
        <title>Genome sequences of Cyberlindnera fabianii 65, Pichia kudriavzevii 129, and Saccharomyces cerevisiae 131 isolated from fermented masau fruits in Zimbabwe.</title>
        <authorList>
            <person name="van Rijswijck I.M.H."/>
            <person name="Derks M.F.L."/>
            <person name="Abee T."/>
            <person name="de Ridder D."/>
            <person name="Smid E.J."/>
        </authorList>
    </citation>
    <scope>NUCLEOTIDE SEQUENCE [LARGE SCALE GENOMIC DNA]</scope>
    <source>
        <strain evidence="7">129</strain>
    </source>
</reference>
<dbReference type="EMBL" id="CP028773">
    <property type="protein sequence ID" value="AWU73874.1"/>
    <property type="molecule type" value="Genomic_DNA"/>
</dbReference>
<sequence>MAKSLLKVEKKISKSKKSLHPKGRKAQHLARASLREERVNKKKLIHTMRKSEENLIVDFFQEYVKAAKEEESFDLGTMKSLIESFIDRDHDELEQLRSARRPGRPTTKKQDLLEFRLKQETHVYETGWKVPDLRDAENVQKLRAWGGGHGGLTSIKFILVKKHESETGDVEMS</sequence>
<name>A0A099P3X2_PICKU</name>
<dbReference type="Proteomes" id="UP000189274">
    <property type="component" value="Unassembled WGS sequence"/>
</dbReference>
<proteinExistence type="inferred from homology"/>
<dbReference type="STRING" id="4909.A0A099P3X2"/>
<reference evidence="5" key="4">
    <citation type="submission" date="2017-01" db="EMBL/GenBank/DDBJ databases">
        <authorList>
            <person name="Mah S.A."/>
            <person name="Swanson W.J."/>
            <person name="Moy G.W."/>
            <person name="Vacquier V.D."/>
        </authorList>
    </citation>
    <scope>NUCLEOTIDE SEQUENCE [LARGE SCALE GENOMIC DNA]</scope>
    <source>
        <strain evidence="5">129</strain>
    </source>
</reference>
<dbReference type="PANTHER" id="PTHR13349">
    <property type="entry name" value="TRANSLATION MACHINERY-ASSOCIATED PROTEIN 16"/>
    <property type="match status" value="1"/>
</dbReference>
<dbReference type="HOGENOM" id="CLU_106785_0_0_1"/>
<dbReference type="Pfam" id="PF11176">
    <property type="entry name" value="Tma16"/>
    <property type="match status" value="1"/>
</dbReference>
<dbReference type="EMBL" id="MQVM01000003">
    <property type="protein sequence ID" value="ONH76665.1"/>
    <property type="molecule type" value="Genomic_DNA"/>
</dbReference>
<dbReference type="Proteomes" id="UP000029867">
    <property type="component" value="Unassembled WGS sequence"/>
</dbReference>
<evidence type="ECO:0000256" key="1">
    <source>
        <dbReference type="ARBA" id="ARBA00034127"/>
    </source>
</evidence>
<evidence type="ECO:0000256" key="2">
    <source>
        <dbReference type="SAM" id="MobiDB-lite"/>
    </source>
</evidence>
<dbReference type="EMBL" id="JQFK01000016">
    <property type="protein sequence ID" value="KGK38751.1"/>
    <property type="molecule type" value="Genomic_DNA"/>
</dbReference>
<dbReference type="InterPro" id="IPR038356">
    <property type="entry name" value="Tma16_sf"/>
</dbReference>
<accession>A0A099P3X2</accession>
<evidence type="ECO:0000313" key="8">
    <source>
        <dbReference type="Proteomes" id="UP000249293"/>
    </source>
</evidence>
<reference evidence="3 8" key="5">
    <citation type="submission" date="2018-06" db="EMBL/GenBank/DDBJ databases">
        <title>Population genomics shows no distinction between pathogenic Candida krusei and environmental Pichia kudriavzevii: One species, four names.</title>
        <authorList>
            <person name="Douglass A.P."/>
            <person name="Offei B."/>
            <person name="Braun-Galleani S."/>
            <person name="Coughlan A.Y."/>
            <person name="Martos A."/>
            <person name="Ortiz-Merino R.A."/>
            <person name="Byrne K.P."/>
            <person name="Wolfe K.H."/>
        </authorList>
    </citation>
    <scope>NUCLEOTIDE SEQUENCE [LARGE SCALE GENOMIC DNA]</scope>
    <source>
        <strain evidence="3 8">CBS573</strain>
    </source>
</reference>
<evidence type="ECO:0000313" key="4">
    <source>
        <dbReference type="EMBL" id="KGK38751.1"/>
    </source>
</evidence>
<dbReference type="GO" id="GO:0005634">
    <property type="term" value="C:nucleus"/>
    <property type="evidence" value="ECO:0007669"/>
    <property type="project" value="TreeGrafter"/>
</dbReference>
<evidence type="ECO:0000313" key="6">
    <source>
        <dbReference type="Proteomes" id="UP000029867"/>
    </source>
</evidence>
<dbReference type="VEuPathDB" id="FungiDB:C5L36_0A04720"/>
<dbReference type="Gene3D" id="1.20.1440.170">
    <property type="entry name" value="Translation machinery-associated protein 16-like"/>
    <property type="match status" value="1"/>
</dbReference>
<protein>
    <submittedName>
        <fullName evidence="5">Translation machinery-associated protein 16</fullName>
    </submittedName>
</protein>
<dbReference type="OrthoDB" id="270284at2759"/>
<dbReference type="AlphaFoldDB" id="A0A099P3X2"/>
<reference evidence="4" key="2">
    <citation type="submission" date="2014-08" db="EMBL/GenBank/DDBJ databases">
        <title>Exploiting Issatchenkia orientalis SD108 for Succinic Acid Production.</title>
        <authorList>
            <person name="Xiao H."/>
            <person name="Shao Z."/>
            <person name="Jiang Y."/>
            <person name="Dole S."/>
            <person name="Zhao H."/>
        </authorList>
    </citation>
    <scope>NUCLEOTIDE SEQUENCE [LARGE SCALE GENOMIC DNA]</scope>
    <source>
        <strain evidence="4">SD108</strain>
    </source>
</reference>
<reference evidence="6" key="1">
    <citation type="journal article" date="2014" name="Microb. Cell Fact.">
        <title>Exploiting Issatchenkia orientalis SD108 for succinic acid production.</title>
        <authorList>
            <person name="Xiao H."/>
            <person name="Shao Z."/>
            <person name="Jiang Y."/>
            <person name="Dole S."/>
            <person name="Zhao H."/>
        </authorList>
    </citation>
    <scope>NUCLEOTIDE SEQUENCE [LARGE SCALE GENOMIC DNA]</scope>
    <source>
        <strain evidence="6">SD108</strain>
    </source>
</reference>
<organism evidence="4 6">
    <name type="scientific">Pichia kudriavzevii</name>
    <name type="common">Yeast</name>
    <name type="synonym">Issatchenkia orientalis</name>
    <dbReference type="NCBI Taxonomy" id="4909"/>
    <lineage>
        <taxon>Eukaryota</taxon>
        <taxon>Fungi</taxon>
        <taxon>Dikarya</taxon>
        <taxon>Ascomycota</taxon>
        <taxon>Saccharomycotina</taxon>
        <taxon>Pichiomycetes</taxon>
        <taxon>Pichiales</taxon>
        <taxon>Pichiaceae</taxon>
        <taxon>Pichia</taxon>
    </lineage>
</organism>
<gene>
    <name evidence="5" type="ORF">BOH78_0939</name>
    <name evidence="3" type="ORF">C5L36_0A04720</name>
    <name evidence="4" type="ORF">JL09_g2105</name>
</gene>
<dbReference type="PANTHER" id="PTHR13349:SF2">
    <property type="entry name" value="TRANSLATION MACHINERY-ASSOCIATED PROTEIN 16"/>
    <property type="match status" value="1"/>
</dbReference>
<evidence type="ECO:0000313" key="3">
    <source>
        <dbReference type="EMBL" id="AWU73874.1"/>
    </source>
</evidence>